<dbReference type="Pfam" id="PF00364">
    <property type="entry name" value="Biotin_lipoyl"/>
    <property type="match status" value="1"/>
</dbReference>
<keyword evidence="2" id="KW-0092">Biotin</keyword>
<dbReference type="InterPro" id="IPR011053">
    <property type="entry name" value="Single_hybrid_motif"/>
</dbReference>
<dbReference type="PANTHER" id="PTHR45266">
    <property type="entry name" value="OXALOACETATE DECARBOXYLASE ALPHA CHAIN"/>
    <property type="match status" value="1"/>
</dbReference>
<dbReference type="InterPro" id="IPR000089">
    <property type="entry name" value="Biotin_lipoyl"/>
</dbReference>
<reference evidence="4" key="1">
    <citation type="journal article" date="2014" name="Genome Biol. Evol.">
        <title>Pangenome evidence for extensive interdomain horizontal transfer affecting lineage core and shell genes in uncultured planktonic thaumarchaeota and euryarchaeota.</title>
        <authorList>
            <person name="Deschamps P."/>
            <person name="Zivanovic Y."/>
            <person name="Moreira D."/>
            <person name="Rodriguez-Valera F."/>
            <person name="Lopez-Garcia P."/>
        </authorList>
    </citation>
    <scope>NUCLEOTIDE SEQUENCE</scope>
</reference>
<proteinExistence type="predicted"/>
<evidence type="ECO:0000256" key="1">
    <source>
        <dbReference type="ARBA" id="ARBA00001941"/>
    </source>
</evidence>
<dbReference type="FunFam" id="2.40.50.100:FF:000003">
    <property type="entry name" value="Acetyl-CoA carboxylase biotin carboxyl carrier protein"/>
    <property type="match status" value="1"/>
</dbReference>
<dbReference type="InterPro" id="IPR050709">
    <property type="entry name" value="Biotin_Carboxyl_Carrier/Decarb"/>
</dbReference>
<name>A0A075GBD4_9EURY</name>
<dbReference type="EC" id="6.4.1.4" evidence="4"/>
<dbReference type="SUPFAM" id="SSF51230">
    <property type="entry name" value="Single hybrid motif"/>
    <property type="match status" value="1"/>
</dbReference>
<dbReference type="CDD" id="cd06850">
    <property type="entry name" value="biotinyl_domain"/>
    <property type="match status" value="1"/>
</dbReference>
<evidence type="ECO:0000256" key="2">
    <source>
        <dbReference type="ARBA" id="ARBA00023267"/>
    </source>
</evidence>
<dbReference type="PANTHER" id="PTHR45266:SF3">
    <property type="entry name" value="OXALOACETATE DECARBOXYLASE ALPHA CHAIN"/>
    <property type="match status" value="1"/>
</dbReference>
<protein>
    <submittedName>
        <fullName evidence="4">Carbamoyl-phosphate synthase L chain</fullName>
        <ecNumber evidence="4">6.4.1.4</ecNumber>
    </submittedName>
</protein>
<feature type="domain" description="Lipoyl-binding" evidence="3">
    <location>
        <begin position="85"/>
        <end position="165"/>
    </location>
</feature>
<dbReference type="GO" id="GO:0004485">
    <property type="term" value="F:methylcrotonoyl-CoA carboxylase activity"/>
    <property type="evidence" value="ECO:0007669"/>
    <property type="project" value="UniProtKB-EC"/>
</dbReference>
<sequence>MKQFVNERDGEAWGASVIEHDGSLRAITLRCGDEDVSVGELQISKTGSQDELVLIRDGQSESILLTKVADVWWVHHAGRVSKIRVVERGSSSTGSGDGLTAPMPGKVLTVMAAVGESVDEGQPLIVMEAMKMEHQICADVAGTITAIHCVAGAQVDQSAVLVEIEPAE</sequence>
<evidence type="ECO:0000313" key="4">
    <source>
        <dbReference type="EMBL" id="AIE98962.1"/>
    </source>
</evidence>
<keyword evidence="4" id="KW-0436">Ligase</keyword>
<dbReference type="EMBL" id="KF900550">
    <property type="protein sequence ID" value="AIE98962.1"/>
    <property type="molecule type" value="Genomic_DNA"/>
</dbReference>
<dbReference type="PROSITE" id="PS50968">
    <property type="entry name" value="BIOTINYL_LIPOYL"/>
    <property type="match status" value="1"/>
</dbReference>
<dbReference type="Gene3D" id="2.40.50.100">
    <property type="match status" value="1"/>
</dbReference>
<dbReference type="PROSITE" id="PS00188">
    <property type="entry name" value="BIOTIN"/>
    <property type="match status" value="1"/>
</dbReference>
<dbReference type="InterPro" id="IPR001882">
    <property type="entry name" value="Biotin_BS"/>
</dbReference>
<comment type="cofactor">
    <cofactor evidence="1">
        <name>Co(2+)</name>
        <dbReference type="ChEBI" id="CHEBI:48828"/>
    </cofactor>
</comment>
<dbReference type="AlphaFoldDB" id="A0A075GBD4"/>
<organism evidence="4">
    <name type="scientific">uncultured marine group II/III euryarchaeote KM3_102_D05</name>
    <dbReference type="NCBI Taxonomy" id="1457845"/>
    <lineage>
        <taxon>Archaea</taxon>
        <taxon>Methanobacteriati</taxon>
        <taxon>Methanobacteriota</taxon>
        <taxon>environmental samples</taxon>
    </lineage>
</organism>
<evidence type="ECO:0000259" key="3">
    <source>
        <dbReference type="PROSITE" id="PS50968"/>
    </source>
</evidence>
<accession>A0A075GBD4</accession>